<dbReference type="GO" id="GO:0016020">
    <property type="term" value="C:membrane"/>
    <property type="evidence" value="ECO:0007669"/>
    <property type="project" value="UniProtKB-SubCell"/>
</dbReference>
<comment type="subcellular location">
    <subcellularLocation>
        <location evidence="1">Membrane</location>
        <topology evidence="1">Single-pass membrane protein</topology>
    </subcellularLocation>
</comment>
<evidence type="ECO:0000256" key="3">
    <source>
        <dbReference type="ARBA" id="ARBA00022989"/>
    </source>
</evidence>
<dbReference type="OrthoDB" id="9774900at2"/>
<evidence type="ECO:0000256" key="2">
    <source>
        <dbReference type="ARBA" id="ARBA00022692"/>
    </source>
</evidence>
<evidence type="ECO:0000256" key="6">
    <source>
        <dbReference type="SAM" id="Phobius"/>
    </source>
</evidence>
<dbReference type="InterPro" id="IPR007343">
    <property type="entry name" value="Uncharacterised_pept_Zn_put"/>
</dbReference>
<protein>
    <submittedName>
        <fullName evidence="7">Neutral zinc metallopeptidase</fullName>
    </submittedName>
</protein>
<dbReference type="Proteomes" id="UP000196536">
    <property type="component" value="Unassembled WGS sequence"/>
</dbReference>
<feature type="region of interest" description="Disordered" evidence="5">
    <location>
        <begin position="1"/>
        <end position="20"/>
    </location>
</feature>
<name>A0A1Z9YUW9_9GAMM</name>
<organism evidence="7 8">
    <name type="scientific">Acinetobacter populi</name>
    <dbReference type="NCBI Taxonomy" id="1582270"/>
    <lineage>
        <taxon>Bacteria</taxon>
        <taxon>Pseudomonadati</taxon>
        <taxon>Pseudomonadota</taxon>
        <taxon>Gammaproteobacteria</taxon>
        <taxon>Moraxellales</taxon>
        <taxon>Moraxellaceae</taxon>
        <taxon>Acinetobacter</taxon>
    </lineage>
</organism>
<dbReference type="EMBL" id="NEXX01000006">
    <property type="protein sequence ID" value="OUY05973.1"/>
    <property type="molecule type" value="Genomic_DNA"/>
</dbReference>
<evidence type="ECO:0000313" key="7">
    <source>
        <dbReference type="EMBL" id="OUY05973.1"/>
    </source>
</evidence>
<evidence type="ECO:0000313" key="8">
    <source>
        <dbReference type="Proteomes" id="UP000196536"/>
    </source>
</evidence>
<proteinExistence type="predicted"/>
<evidence type="ECO:0000256" key="5">
    <source>
        <dbReference type="SAM" id="MobiDB-lite"/>
    </source>
</evidence>
<dbReference type="AlphaFoldDB" id="A0A1Z9YUW9"/>
<keyword evidence="2 6" id="KW-0812">Transmembrane</keyword>
<comment type="caution">
    <text evidence="7">The sequence shown here is derived from an EMBL/GenBank/DDBJ whole genome shotgun (WGS) entry which is preliminary data.</text>
</comment>
<feature type="compositionally biased region" description="Basic and acidic residues" evidence="5">
    <location>
        <begin position="1"/>
        <end position="17"/>
    </location>
</feature>
<dbReference type="PANTHER" id="PTHR30168">
    <property type="entry name" value="PUTATIVE MEMBRANE PROTEIN YPFJ"/>
    <property type="match status" value="1"/>
</dbReference>
<evidence type="ECO:0000256" key="1">
    <source>
        <dbReference type="ARBA" id="ARBA00004167"/>
    </source>
</evidence>
<gene>
    <name evidence="7" type="ORF">CAP51_14775</name>
</gene>
<keyword evidence="4 6" id="KW-0472">Membrane</keyword>
<dbReference type="PANTHER" id="PTHR30168:SF0">
    <property type="entry name" value="INNER MEMBRANE PROTEIN"/>
    <property type="match status" value="1"/>
</dbReference>
<dbReference type="RefSeq" id="WP_087621527.1">
    <property type="nucleotide sequence ID" value="NZ_NEXX01000006.1"/>
</dbReference>
<keyword evidence="8" id="KW-1185">Reference proteome</keyword>
<dbReference type="Pfam" id="PF04228">
    <property type="entry name" value="Zn_peptidase"/>
    <property type="match status" value="1"/>
</dbReference>
<evidence type="ECO:0000256" key="4">
    <source>
        <dbReference type="ARBA" id="ARBA00023136"/>
    </source>
</evidence>
<reference evidence="7 8" key="1">
    <citation type="submission" date="2017-05" db="EMBL/GenBank/DDBJ databases">
        <title>Acinetobacter populi ANC 5415 (= PBJ7), whole genome shotgun sequencing project.</title>
        <authorList>
            <person name="Nemec A."/>
            <person name="Radolfova-Krizova L."/>
        </authorList>
    </citation>
    <scope>NUCLEOTIDE SEQUENCE [LARGE SCALE GENOMIC DNA]</scope>
    <source>
        <strain evidence="7 8">PBJ7</strain>
    </source>
</reference>
<keyword evidence="3 6" id="KW-1133">Transmembrane helix</keyword>
<accession>A0A1Z9YUW9</accession>
<feature type="transmembrane region" description="Helical" evidence="6">
    <location>
        <begin position="21"/>
        <end position="42"/>
    </location>
</feature>
<sequence>MRWKGRRESNNIEDRRGGGGAKVGGGISIIGLVVAFVAWKFFGVDPQQAYQATQQVTQQTSSQSQTAPENETAEQQEARQFVATILADTEDTWADIFKQHGETYVNPGLVLYNNATPTGCGTGQSAMGPFYCPADQKVYIDTSFFKEMRSQMGITGDKNSSELSRNDQAGDFALAYVIAHEVGHHVQTLLGISQQVNQARASASQAQGNQLSVRQELQADCFAGLWANHNQQRTQFLEQGDIAEAMDAAEKIGDDYLQRKARGAVVPDSFTHGTSAQRQRWFERGYQSGDINQCDTFSAQQL</sequence>